<protein>
    <recommendedName>
        <fullName evidence="2">DUF4157 domain-containing protein</fullName>
    </recommendedName>
</protein>
<evidence type="ECO:0000313" key="1">
    <source>
        <dbReference type="EMBL" id="VAW07872.1"/>
    </source>
</evidence>
<sequence>MSRDSSFLASEAIERAGVSLDAVRDALPSVESDTVFVRPAGMIMRRTWATGVLAVTTPWGVFAHPRVMWWWQSGSNDRNLAELVIHELVHVEQLNNVGLVKHATKYLSDYLWARRAGLTHQQAYLGLDAEIEARQIARRVVASV</sequence>
<dbReference type="EMBL" id="UOEK01000425">
    <property type="protein sequence ID" value="VAW07872.1"/>
    <property type="molecule type" value="Genomic_DNA"/>
</dbReference>
<accession>A0A3B0T080</accession>
<reference evidence="1" key="1">
    <citation type="submission" date="2018-06" db="EMBL/GenBank/DDBJ databases">
        <authorList>
            <person name="Zhirakovskaya E."/>
        </authorList>
    </citation>
    <scope>NUCLEOTIDE SEQUENCE</scope>
</reference>
<gene>
    <name evidence="1" type="ORF">MNBD_ACTINO02-747</name>
</gene>
<organism evidence="1">
    <name type="scientific">hydrothermal vent metagenome</name>
    <dbReference type="NCBI Taxonomy" id="652676"/>
    <lineage>
        <taxon>unclassified sequences</taxon>
        <taxon>metagenomes</taxon>
        <taxon>ecological metagenomes</taxon>
    </lineage>
</organism>
<name>A0A3B0T080_9ZZZZ</name>
<evidence type="ECO:0008006" key="2">
    <source>
        <dbReference type="Google" id="ProtNLM"/>
    </source>
</evidence>
<dbReference type="AlphaFoldDB" id="A0A3B0T080"/>
<proteinExistence type="predicted"/>